<dbReference type="InterPro" id="IPR007730">
    <property type="entry name" value="SPOR-like_dom"/>
</dbReference>
<dbReference type="Pfam" id="PF05036">
    <property type="entry name" value="SPOR"/>
    <property type="match status" value="1"/>
</dbReference>
<dbReference type="SUPFAM" id="SSF110997">
    <property type="entry name" value="Sporulation related repeat"/>
    <property type="match status" value="1"/>
</dbReference>
<dbReference type="AlphaFoldDB" id="A0A381S6X9"/>
<protein>
    <recommendedName>
        <fullName evidence="1">SPOR domain-containing protein</fullName>
    </recommendedName>
</protein>
<dbReference type="Gene3D" id="3.30.70.1070">
    <property type="entry name" value="Sporulation related repeat"/>
    <property type="match status" value="1"/>
</dbReference>
<feature type="domain" description="SPOR" evidence="1">
    <location>
        <begin position="40"/>
        <end position="121"/>
    </location>
</feature>
<reference evidence="2" key="1">
    <citation type="submission" date="2018-05" db="EMBL/GenBank/DDBJ databases">
        <authorList>
            <person name="Lanie J.A."/>
            <person name="Ng W.-L."/>
            <person name="Kazmierczak K.M."/>
            <person name="Andrzejewski T.M."/>
            <person name="Davidsen T.M."/>
            <person name="Wayne K.J."/>
            <person name="Tettelin H."/>
            <person name="Glass J.I."/>
            <person name="Rusch D."/>
            <person name="Podicherti R."/>
            <person name="Tsui H.-C.T."/>
            <person name="Winkler M.E."/>
        </authorList>
    </citation>
    <scope>NUCLEOTIDE SEQUENCE</scope>
</reference>
<dbReference type="PROSITE" id="PS51724">
    <property type="entry name" value="SPOR"/>
    <property type="match status" value="1"/>
</dbReference>
<proteinExistence type="predicted"/>
<evidence type="ECO:0000259" key="1">
    <source>
        <dbReference type="PROSITE" id="PS51724"/>
    </source>
</evidence>
<dbReference type="InterPro" id="IPR036680">
    <property type="entry name" value="SPOR-like_sf"/>
</dbReference>
<sequence>MILLIGAALSFLLQGQGLGSIQQFISKKNSVVIEKSEDIKPTELIWIIQIAAFENYQEAEILSKELERKSFNVFISQKDIASKTLYRVRIKPKSMDDPIEKIVKRLERNNYSHQILPPGQQ</sequence>
<evidence type="ECO:0000313" key="2">
    <source>
        <dbReference type="EMBL" id="SUZ98007.1"/>
    </source>
</evidence>
<name>A0A381S6X9_9ZZZZ</name>
<dbReference type="GO" id="GO:0042834">
    <property type="term" value="F:peptidoglycan binding"/>
    <property type="evidence" value="ECO:0007669"/>
    <property type="project" value="InterPro"/>
</dbReference>
<dbReference type="EMBL" id="UINC01002563">
    <property type="protein sequence ID" value="SUZ98007.1"/>
    <property type="molecule type" value="Genomic_DNA"/>
</dbReference>
<accession>A0A381S6X9</accession>
<organism evidence="2">
    <name type="scientific">marine metagenome</name>
    <dbReference type="NCBI Taxonomy" id="408172"/>
    <lineage>
        <taxon>unclassified sequences</taxon>
        <taxon>metagenomes</taxon>
        <taxon>ecological metagenomes</taxon>
    </lineage>
</organism>
<gene>
    <name evidence="2" type="ORF">METZ01_LOCUS50861</name>
</gene>